<evidence type="ECO:0000256" key="10">
    <source>
        <dbReference type="RuleBase" id="RU000304"/>
    </source>
</evidence>
<evidence type="ECO:0000259" key="13">
    <source>
        <dbReference type="PROSITE" id="PS50011"/>
    </source>
</evidence>
<dbReference type="FunFam" id="3.30.200.20:FF:000003">
    <property type="entry name" value="Non-specific serine/threonine protein kinase"/>
    <property type="match status" value="1"/>
</dbReference>
<comment type="catalytic activity">
    <reaction evidence="7">
        <text>L-threonyl-[protein] + ATP = O-phospho-L-threonyl-[protein] + ADP + H(+)</text>
        <dbReference type="Rhea" id="RHEA:46608"/>
        <dbReference type="Rhea" id="RHEA-COMP:11060"/>
        <dbReference type="Rhea" id="RHEA-COMP:11605"/>
        <dbReference type="ChEBI" id="CHEBI:15378"/>
        <dbReference type="ChEBI" id="CHEBI:30013"/>
        <dbReference type="ChEBI" id="CHEBI:30616"/>
        <dbReference type="ChEBI" id="CHEBI:61977"/>
        <dbReference type="ChEBI" id="CHEBI:456216"/>
        <dbReference type="EC" id="2.7.11.1"/>
    </reaction>
</comment>
<feature type="transmembrane region" description="Helical" evidence="12">
    <location>
        <begin position="228"/>
        <end position="248"/>
    </location>
</feature>
<organism evidence="14 15">
    <name type="scientific">Tropilaelaps mercedesae</name>
    <dbReference type="NCBI Taxonomy" id="418985"/>
    <lineage>
        <taxon>Eukaryota</taxon>
        <taxon>Metazoa</taxon>
        <taxon>Ecdysozoa</taxon>
        <taxon>Arthropoda</taxon>
        <taxon>Chelicerata</taxon>
        <taxon>Arachnida</taxon>
        <taxon>Acari</taxon>
        <taxon>Parasitiformes</taxon>
        <taxon>Mesostigmata</taxon>
        <taxon>Gamasina</taxon>
        <taxon>Dermanyssoidea</taxon>
        <taxon>Laelapidae</taxon>
        <taxon>Tropilaelaps</taxon>
    </lineage>
</organism>
<evidence type="ECO:0000256" key="9">
    <source>
        <dbReference type="PROSITE-ProRule" id="PRU10141"/>
    </source>
</evidence>
<evidence type="ECO:0000256" key="2">
    <source>
        <dbReference type="ARBA" id="ARBA00022527"/>
    </source>
</evidence>
<feature type="region of interest" description="Disordered" evidence="11">
    <location>
        <begin position="446"/>
        <end position="466"/>
    </location>
</feature>
<dbReference type="GO" id="GO:0050321">
    <property type="term" value="F:tau-protein kinase activity"/>
    <property type="evidence" value="ECO:0007669"/>
    <property type="project" value="TreeGrafter"/>
</dbReference>
<evidence type="ECO:0000256" key="11">
    <source>
        <dbReference type="SAM" id="MobiDB-lite"/>
    </source>
</evidence>
<evidence type="ECO:0000313" key="14">
    <source>
        <dbReference type="EMBL" id="OQR70915.1"/>
    </source>
</evidence>
<name>A0A1V9XBJ3_9ACAR</name>
<feature type="binding site" evidence="9">
    <location>
        <position position="79"/>
    </location>
    <ligand>
        <name>ATP</name>
        <dbReference type="ChEBI" id="CHEBI:30616"/>
    </ligand>
</feature>
<dbReference type="SUPFAM" id="SSF56112">
    <property type="entry name" value="Protein kinase-like (PK-like)"/>
    <property type="match status" value="1"/>
</dbReference>
<comment type="similarity">
    <text evidence="10">Belongs to the protein kinase superfamily.</text>
</comment>
<dbReference type="Proteomes" id="UP000192247">
    <property type="component" value="Unassembled WGS sequence"/>
</dbReference>
<dbReference type="GO" id="GO:0000226">
    <property type="term" value="P:microtubule cytoskeleton organization"/>
    <property type="evidence" value="ECO:0007669"/>
    <property type="project" value="TreeGrafter"/>
</dbReference>
<dbReference type="InterPro" id="IPR008271">
    <property type="entry name" value="Ser/Thr_kinase_AS"/>
</dbReference>
<dbReference type="InterPro" id="IPR000719">
    <property type="entry name" value="Prot_kinase_dom"/>
</dbReference>
<dbReference type="PANTHER" id="PTHR24346:SF49">
    <property type="entry name" value="NIM1 SERINE_THREONINE PROTEIN KINASE"/>
    <property type="match status" value="1"/>
</dbReference>
<comment type="catalytic activity">
    <reaction evidence="8">
        <text>L-seryl-[protein] + ATP = O-phospho-L-seryl-[protein] + ADP + H(+)</text>
        <dbReference type="Rhea" id="RHEA:17989"/>
        <dbReference type="Rhea" id="RHEA-COMP:9863"/>
        <dbReference type="Rhea" id="RHEA-COMP:11604"/>
        <dbReference type="ChEBI" id="CHEBI:15378"/>
        <dbReference type="ChEBI" id="CHEBI:29999"/>
        <dbReference type="ChEBI" id="CHEBI:30616"/>
        <dbReference type="ChEBI" id="CHEBI:83421"/>
        <dbReference type="ChEBI" id="CHEBI:456216"/>
        <dbReference type="EC" id="2.7.11.1"/>
    </reaction>
</comment>
<feature type="domain" description="Protein kinase" evidence="13">
    <location>
        <begin position="50"/>
        <end position="302"/>
    </location>
</feature>
<evidence type="ECO:0000256" key="5">
    <source>
        <dbReference type="ARBA" id="ARBA00022777"/>
    </source>
</evidence>
<dbReference type="Gene3D" id="1.10.510.10">
    <property type="entry name" value="Transferase(Phosphotransferase) domain 1"/>
    <property type="match status" value="1"/>
</dbReference>
<dbReference type="PROSITE" id="PS50011">
    <property type="entry name" value="PROTEIN_KINASE_DOM"/>
    <property type="match status" value="1"/>
</dbReference>
<evidence type="ECO:0000256" key="12">
    <source>
        <dbReference type="SAM" id="Phobius"/>
    </source>
</evidence>
<dbReference type="PROSITE" id="PS00107">
    <property type="entry name" value="PROTEIN_KINASE_ATP"/>
    <property type="match status" value="1"/>
</dbReference>
<gene>
    <name evidence="14" type="ORF">BIW11_04071</name>
</gene>
<evidence type="ECO:0000256" key="7">
    <source>
        <dbReference type="ARBA" id="ARBA00047899"/>
    </source>
</evidence>
<dbReference type="SMART" id="SM00220">
    <property type="entry name" value="S_TKc"/>
    <property type="match status" value="1"/>
</dbReference>
<dbReference type="GO" id="GO:0035556">
    <property type="term" value="P:intracellular signal transduction"/>
    <property type="evidence" value="ECO:0007669"/>
    <property type="project" value="TreeGrafter"/>
</dbReference>
<dbReference type="EC" id="2.7.11.1" evidence="1"/>
<dbReference type="FunFam" id="1.10.510.10:FF:000571">
    <property type="entry name" value="Maternal embryonic leucine zipper kinase"/>
    <property type="match status" value="1"/>
</dbReference>
<keyword evidence="6 9" id="KW-0067">ATP-binding</keyword>
<keyword evidence="5" id="KW-0418">Kinase</keyword>
<keyword evidence="12" id="KW-0812">Transmembrane</keyword>
<keyword evidence="3" id="KW-0808">Transferase</keyword>
<evidence type="ECO:0000256" key="1">
    <source>
        <dbReference type="ARBA" id="ARBA00012513"/>
    </source>
</evidence>
<dbReference type="InterPro" id="IPR011009">
    <property type="entry name" value="Kinase-like_dom_sf"/>
</dbReference>
<keyword evidence="12" id="KW-0472">Membrane</keyword>
<keyword evidence="15" id="KW-1185">Reference proteome</keyword>
<dbReference type="OrthoDB" id="193931at2759"/>
<keyword evidence="2 10" id="KW-0723">Serine/threonine-protein kinase</keyword>
<reference evidence="14 15" key="1">
    <citation type="journal article" date="2017" name="Gigascience">
        <title>Draft genome of the honey bee ectoparasitic mite, Tropilaelaps mercedesae, is shaped by the parasitic life history.</title>
        <authorList>
            <person name="Dong X."/>
            <person name="Armstrong S.D."/>
            <person name="Xia D."/>
            <person name="Makepeace B.L."/>
            <person name="Darby A.C."/>
            <person name="Kadowaki T."/>
        </authorList>
    </citation>
    <scope>NUCLEOTIDE SEQUENCE [LARGE SCALE GENOMIC DNA]</scope>
    <source>
        <strain evidence="14">Wuxi-XJTLU</strain>
    </source>
</reference>
<evidence type="ECO:0000256" key="3">
    <source>
        <dbReference type="ARBA" id="ARBA00022679"/>
    </source>
</evidence>
<dbReference type="InterPro" id="IPR017441">
    <property type="entry name" value="Protein_kinase_ATP_BS"/>
</dbReference>
<dbReference type="Pfam" id="PF00069">
    <property type="entry name" value="Pkinase"/>
    <property type="match status" value="1"/>
</dbReference>
<dbReference type="AlphaFoldDB" id="A0A1V9XBJ3"/>
<dbReference type="EMBL" id="MNPL01015783">
    <property type="protein sequence ID" value="OQR70915.1"/>
    <property type="molecule type" value="Genomic_DNA"/>
</dbReference>
<comment type="caution">
    <text evidence="14">The sequence shown here is derived from an EMBL/GenBank/DDBJ whole genome shotgun (WGS) entry which is preliminary data.</text>
</comment>
<keyword evidence="12" id="KW-1133">Transmembrane helix</keyword>
<proteinExistence type="inferred from homology"/>
<feature type="region of interest" description="Disordered" evidence="11">
    <location>
        <begin position="1"/>
        <end position="22"/>
    </location>
</feature>
<dbReference type="PANTHER" id="PTHR24346">
    <property type="entry name" value="MAP/MICROTUBULE AFFINITY-REGULATING KINASE"/>
    <property type="match status" value="1"/>
</dbReference>
<sequence length="471" mass="52627">MSQKSKKTRPEAGGDENDKDLTPYAKLIRDQKCDPEWQQQIALGKRIGLYRMSGDLGTGNFAQVKAATHCLTKERVAIKIISKSKLDSKTQRMLNREIATIEALHHPHAIRLYEVLETLSKVYLVMEFAAGGELYRRIFSKGAFPESDAKVIFTQVCSAIDHMHKQNIVHRDLKAENVFIAGNLYVKVGDYGFSTRINFRDEKLTTFCGSPPYAAPELFKEEKYSGPYVDIWALGIMLYFIVSAAMPFSAPTVSALRKLILEGQYEMPSGISAECRGLIQGILQKVPSERLSLAQILAHGWLDGQPCPMPFEKYNILPQIDKKQPNGDDVSEPSGSSTTILIPHSREEIEARRQLNELGITDAMMDDCQYQGARSMITGAYRIVLHRLQMAELRADLHGWVSEATTSRSPSSTLRRGKNQAETLTRANTEPGNGFTYTQRSLPASRMCSVERGTTRDRVGKTNASKTCVVL</sequence>
<evidence type="ECO:0000313" key="15">
    <source>
        <dbReference type="Proteomes" id="UP000192247"/>
    </source>
</evidence>
<dbReference type="InParanoid" id="A0A1V9XBJ3"/>
<evidence type="ECO:0000256" key="8">
    <source>
        <dbReference type="ARBA" id="ARBA00048679"/>
    </source>
</evidence>
<dbReference type="STRING" id="418985.A0A1V9XBJ3"/>
<dbReference type="PROSITE" id="PS00108">
    <property type="entry name" value="PROTEIN_KINASE_ST"/>
    <property type="match status" value="1"/>
</dbReference>
<protein>
    <recommendedName>
        <fullName evidence="1">non-specific serine/threonine protein kinase</fullName>
        <ecNumber evidence="1">2.7.11.1</ecNumber>
    </recommendedName>
</protein>
<evidence type="ECO:0000256" key="4">
    <source>
        <dbReference type="ARBA" id="ARBA00022741"/>
    </source>
</evidence>
<dbReference type="GO" id="GO:0005524">
    <property type="term" value="F:ATP binding"/>
    <property type="evidence" value="ECO:0007669"/>
    <property type="project" value="UniProtKB-UniRule"/>
</dbReference>
<keyword evidence="4 9" id="KW-0547">Nucleotide-binding</keyword>
<accession>A0A1V9XBJ3</accession>
<evidence type="ECO:0000256" key="6">
    <source>
        <dbReference type="ARBA" id="ARBA00022840"/>
    </source>
</evidence>
<dbReference type="GO" id="GO:0005737">
    <property type="term" value="C:cytoplasm"/>
    <property type="evidence" value="ECO:0007669"/>
    <property type="project" value="TreeGrafter"/>
</dbReference>